<dbReference type="EMBL" id="JAIGNU010000001">
    <property type="protein sequence ID" value="MBX7501530.1"/>
    <property type="molecule type" value="Genomic_DNA"/>
</dbReference>
<comment type="caution">
    <text evidence="3">The sequence shown here is derived from an EMBL/GenBank/DDBJ whole genome shotgun (WGS) entry which is preliminary data.</text>
</comment>
<dbReference type="CDD" id="cd10456">
    <property type="entry name" value="GIY-YIG_UPF0213"/>
    <property type="match status" value="1"/>
</dbReference>
<protein>
    <submittedName>
        <fullName evidence="3">GIY-YIG nuclease family protein</fullName>
    </submittedName>
</protein>
<dbReference type="Proteomes" id="UP000782554">
    <property type="component" value="Unassembled WGS sequence"/>
</dbReference>
<evidence type="ECO:0000256" key="1">
    <source>
        <dbReference type="ARBA" id="ARBA00007435"/>
    </source>
</evidence>
<dbReference type="InterPro" id="IPR000305">
    <property type="entry name" value="GIY-YIG_endonuc"/>
</dbReference>
<gene>
    <name evidence="3" type="ORF">K3181_08755</name>
</gene>
<organism evidence="3 4">
    <name type="scientific">Qipengyuania mesophila</name>
    <dbReference type="NCBI Taxonomy" id="2867246"/>
    <lineage>
        <taxon>Bacteria</taxon>
        <taxon>Pseudomonadati</taxon>
        <taxon>Pseudomonadota</taxon>
        <taxon>Alphaproteobacteria</taxon>
        <taxon>Sphingomonadales</taxon>
        <taxon>Erythrobacteraceae</taxon>
        <taxon>Qipengyuania</taxon>
    </lineage>
</organism>
<evidence type="ECO:0000313" key="3">
    <source>
        <dbReference type="EMBL" id="MBX7501530.1"/>
    </source>
</evidence>
<reference evidence="3 4" key="1">
    <citation type="submission" date="2021-08" db="EMBL/GenBank/DDBJ databases">
        <title>Comparative Genomics Analysis of the Genus Qipengyuania Reveals Extensive Genetic Diversity and Metabolic Versatility, Including the Description of Fifteen Novel Species.</title>
        <authorList>
            <person name="Liu Y."/>
        </authorList>
    </citation>
    <scope>NUCLEOTIDE SEQUENCE [LARGE SCALE GENOMIC DNA]</scope>
    <source>
        <strain evidence="3 4">YG27</strain>
    </source>
</reference>
<sequence length="94" mass="10550">MAFYAYILLCNDGSYYAGHTDDLETRIAQHQSGALGGYTVKRLPVKLEWAQDFPTRDEAFDAERQIKGWGRAKKRALIAGDWDKISELAKGRAG</sequence>
<comment type="similarity">
    <text evidence="1">Belongs to the UPF0213 family.</text>
</comment>
<dbReference type="SUPFAM" id="SSF82771">
    <property type="entry name" value="GIY-YIG endonuclease"/>
    <property type="match status" value="1"/>
</dbReference>
<keyword evidence="4" id="KW-1185">Reference proteome</keyword>
<dbReference type="PANTHER" id="PTHR34477:SF1">
    <property type="entry name" value="UPF0213 PROTEIN YHBQ"/>
    <property type="match status" value="1"/>
</dbReference>
<accession>A0ABS7JV56</accession>
<name>A0ABS7JV56_9SPHN</name>
<feature type="domain" description="GIY-YIG" evidence="2">
    <location>
        <begin position="1"/>
        <end position="76"/>
    </location>
</feature>
<dbReference type="PANTHER" id="PTHR34477">
    <property type="entry name" value="UPF0213 PROTEIN YHBQ"/>
    <property type="match status" value="1"/>
</dbReference>
<dbReference type="Pfam" id="PF01541">
    <property type="entry name" value="GIY-YIG"/>
    <property type="match status" value="1"/>
</dbReference>
<evidence type="ECO:0000259" key="2">
    <source>
        <dbReference type="PROSITE" id="PS50164"/>
    </source>
</evidence>
<dbReference type="InterPro" id="IPR050190">
    <property type="entry name" value="UPF0213_domain"/>
</dbReference>
<dbReference type="InterPro" id="IPR035901">
    <property type="entry name" value="GIY-YIG_endonuc_sf"/>
</dbReference>
<dbReference type="PROSITE" id="PS50164">
    <property type="entry name" value="GIY_YIG"/>
    <property type="match status" value="1"/>
</dbReference>
<dbReference type="RefSeq" id="WP_221602607.1">
    <property type="nucleotide sequence ID" value="NZ_JAIGNU010000001.1"/>
</dbReference>
<dbReference type="Gene3D" id="3.40.1440.10">
    <property type="entry name" value="GIY-YIG endonuclease"/>
    <property type="match status" value="1"/>
</dbReference>
<evidence type="ECO:0000313" key="4">
    <source>
        <dbReference type="Proteomes" id="UP000782554"/>
    </source>
</evidence>
<proteinExistence type="inferred from homology"/>